<dbReference type="InterPro" id="IPR018962">
    <property type="entry name" value="DUF1995"/>
</dbReference>
<protein>
    <submittedName>
        <fullName evidence="2">Adenylate kinase</fullName>
    </submittedName>
</protein>
<evidence type="ECO:0000313" key="3">
    <source>
        <dbReference type="Proteomes" id="UP000265520"/>
    </source>
</evidence>
<dbReference type="PANTHER" id="PTHR35509">
    <property type="entry name" value="DOMAIN PROTEIN, PUTATIVE (DUF1995)-RELATED"/>
    <property type="match status" value="1"/>
</dbReference>
<dbReference type="Proteomes" id="UP000265520">
    <property type="component" value="Unassembled WGS sequence"/>
</dbReference>
<reference evidence="2 3" key="1">
    <citation type="journal article" date="2018" name="Front. Plant Sci.">
        <title>Red Clover (Trifolium pratense) and Zigzag Clover (T. medium) - A Picture of Genomic Similarities and Differences.</title>
        <authorList>
            <person name="Dluhosova J."/>
            <person name="Istvanek J."/>
            <person name="Nedelnik J."/>
            <person name="Repkova J."/>
        </authorList>
    </citation>
    <scope>NUCLEOTIDE SEQUENCE [LARGE SCALE GENOMIC DNA]</scope>
    <source>
        <strain evidence="3">cv. 10/8</strain>
        <tissue evidence="2">Leaf</tissue>
    </source>
</reference>
<dbReference type="AlphaFoldDB" id="A0A392M816"/>
<name>A0A392M816_9FABA</name>
<gene>
    <name evidence="2" type="ORF">A2U01_0004122</name>
</gene>
<dbReference type="Gene3D" id="3.40.50.300">
    <property type="entry name" value="P-loop containing nucleotide triphosphate hydrolases"/>
    <property type="match status" value="1"/>
</dbReference>
<evidence type="ECO:0000259" key="1">
    <source>
        <dbReference type="Pfam" id="PF09353"/>
    </source>
</evidence>
<evidence type="ECO:0000313" key="2">
    <source>
        <dbReference type="EMBL" id="MCH83303.1"/>
    </source>
</evidence>
<organism evidence="2 3">
    <name type="scientific">Trifolium medium</name>
    <dbReference type="NCBI Taxonomy" id="97028"/>
    <lineage>
        <taxon>Eukaryota</taxon>
        <taxon>Viridiplantae</taxon>
        <taxon>Streptophyta</taxon>
        <taxon>Embryophyta</taxon>
        <taxon>Tracheophyta</taxon>
        <taxon>Spermatophyta</taxon>
        <taxon>Magnoliopsida</taxon>
        <taxon>eudicotyledons</taxon>
        <taxon>Gunneridae</taxon>
        <taxon>Pentapetalae</taxon>
        <taxon>rosids</taxon>
        <taxon>fabids</taxon>
        <taxon>Fabales</taxon>
        <taxon>Fabaceae</taxon>
        <taxon>Papilionoideae</taxon>
        <taxon>50 kb inversion clade</taxon>
        <taxon>NPAAA clade</taxon>
        <taxon>Hologalegina</taxon>
        <taxon>IRL clade</taxon>
        <taxon>Trifolieae</taxon>
        <taxon>Trifolium</taxon>
    </lineage>
</organism>
<dbReference type="InterPro" id="IPR027417">
    <property type="entry name" value="P-loop_NTPase"/>
</dbReference>
<keyword evidence="2" id="KW-0808">Transferase</keyword>
<sequence>MSRLKIYKQNAEAVSSAYSNITNKIDGSRPKEEVFKDIESLLSPLQQDKVKIVKSGEKSILDIKKRKASLIQDKWRGIPTRLNNIPHSRDIRKYFYDDVLLATQRAINDGKIRLKVDINIPELNPEMDVYRIGTLMELIRSLALSFADDGKRVKVCVQGSMGEGALAGMPLQLAGSRKILEFMDWGDYGAKGTFINIGSIGAAEVEEQDDMYILVAPQNAVGNC</sequence>
<accession>A0A392M816</accession>
<feature type="non-terminal residue" evidence="2">
    <location>
        <position position="224"/>
    </location>
</feature>
<dbReference type="GO" id="GO:0016301">
    <property type="term" value="F:kinase activity"/>
    <property type="evidence" value="ECO:0007669"/>
    <property type="project" value="UniProtKB-KW"/>
</dbReference>
<proteinExistence type="predicted"/>
<feature type="domain" description="DUF1995" evidence="1">
    <location>
        <begin position="92"/>
        <end position="219"/>
    </location>
</feature>
<dbReference type="EMBL" id="LXQA010004950">
    <property type="protein sequence ID" value="MCH83303.1"/>
    <property type="molecule type" value="Genomic_DNA"/>
</dbReference>
<keyword evidence="2" id="KW-0418">Kinase</keyword>
<dbReference type="Pfam" id="PF09353">
    <property type="entry name" value="DUF1995"/>
    <property type="match status" value="1"/>
</dbReference>
<dbReference type="PANTHER" id="PTHR35509:SF6">
    <property type="entry name" value="ADENYLATE KINASE"/>
    <property type="match status" value="1"/>
</dbReference>
<comment type="caution">
    <text evidence="2">The sequence shown here is derived from an EMBL/GenBank/DDBJ whole genome shotgun (WGS) entry which is preliminary data.</text>
</comment>
<dbReference type="InterPro" id="IPR053021">
    <property type="entry name" value="Chloroplast_ADK"/>
</dbReference>
<keyword evidence="3" id="KW-1185">Reference proteome</keyword>